<protein>
    <submittedName>
        <fullName evidence="1">Uncharacterized protein</fullName>
    </submittedName>
</protein>
<proteinExistence type="predicted"/>
<accession>X8JF74</accession>
<gene>
    <name evidence="1" type="ORF">RSOL_424210</name>
</gene>
<dbReference type="OrthoDB" id="3244992at2759"/>
<sequence>MPEDMAQANCDMAARSLDETLKALSNQGDLTIPNITIALYATLCKNVWDDWLNRSFRQLLAEFLPDMLLDEEEGVLVEIPTGKPDGSLIKIESIAQYQGYMHKRIEEHASRVEKYGLAAAPLVSQDIREAMTSIWGLIPVDYRSRI</sequence>
<feature type="non-terminal residue" evidence="1">
    <location>
        <position position="146"/>
    </location>
</feature>
<evidence type="ECO:0000313" key="2">
    <source>
        <dbReference type="Proteomes" id="UP000030108"/>
    </source>
</evidence>
<organism evidence="1 2">
    <name type="scientific">Rhizoctonia solani AG-3 Rhs1AP</name>
    <dbReference type="NCBI Taxonomy" id="1086054"/>
    <lineage>
        <taxon>Eukaryota</taxon>
        <taxon>Fungi</taxon>
        <taxon>Dikarya</taxon>
        <taxon>Basidiomycota</taxon>
        <taxon>Agaricomycotina</taxon>
        <taxon>Agaricomycetes</taxon>
        <taxon>Cantharellales</taxon>
        <taxon>Ceratobasidiaceae</taxon>
        <taxon>Rhizoctonia</taxon>
    </lineage>
</organism>
<dbReference type="EMBL" id="JATN01000318">
    <property type="protein sequence ID" value="EUC62605.1"/>
    <property type="molecule type" value="Genomic_DNA"/>
</dbReference>
<evidence type="ECO:0000313" key="1">
    <source>
        <dbReference type="EMBL" id="EUC62605.1"/>
    </source>
</evidence>
<reference evidence="2" key="1">
    <citation type="journal article" date="2014" name="Genome Announc.">
        <title>Draft genome sequence of the plant-pathogenic soil fungus Rhizoctonia solani anastomosis group 3 strain Rhs1AP.</title>
        <authorList>
            <person name="Cubeta M.A."/>
            <person name="Thomas E."/>
            <person name="Dean R.A."/>
            <person name="Jabaji S."/>
            <person name="Neate S.M."/>
            <person name="Tavantzis S."/>
            <person name="Toda T."/>
            <person name="Vilgalys R."/>
            <person name="Bharathan N."/>
            <person name="Fedorova-Abrams N."/>
            <person name="Pakala S.B."/>
            <person name="Pakala S.M."/>
            <person name="Zafar N."/>
            <person name="Joardar V."/>
            <person name="Losada L."/>
            <person name="Nierman W.C."/>
        </authorList>
    </citation>
    <scope>NUCLEOTIDE SEQUENCE [LARGE SCALE GENOMIC DNA]</scope>
    <source>
        <strain evidence="2">AG-3</strain>
    </source>
</reference>
<dbReference type="Proteomes" id="UP000030108">
    <property type="component" value="Unassembled WGS sequence"/>
</dbReference>
<name>X8JF74_9AGAM</name>
<comment type="caution">
    <text evidence="1">The sequence shown here is derived from an EMBL/GenBank/DDBJ whole genome shotgun (WGS) entry which is preliminary data.</text>
</comment>
<dbReference type="AlphaFoldDB" id="X8JF74"/>